<gene>
    <name evidence="3" type="ORF">CCM_01875</name>
</gene>
<sequence>MSSGKKSRSPFSGEGSQSPSLPHLPFSTSANVQPGSSAVFGDVPPAYTSRLDPDISPTALLAQRPSRAVRPRECDNDQFALLANYDTVVVIDDSSSMTESNGRGRSRWDEVGDAIRQIARVCTRYDADGIDLYFLNHRSASPAPPGRASGGYYNVGTAEQVTEIFEIVWPCGMTPTGARLQDILGPHLDLCERAGGGEMPKPVNVIVFTDGIPTDDPAGILSSVVHRLDHVKAPLAQVGVQFFQVGRDKGARRALMSLDDDLRSRSTGRDIVDAVTWDSVLGERNGLTGSGVLKVVLGSVSKRLDWQPMEGRKKKFSLRRLVGF</sequence>
<feature type="region of interest" description="Disordered" evidence="1">
    <location>
        <begin position="1"/>
        <end position="41"/>
    </location>
</feature>
<dbReference type="InParanoid" id="G3J804"/>
<dbReference type="PANTHER" id="PTHR34706:SF1">
    <property type="entry name" value="VWFA DOMAIN-CONTAINING PROTEIN"/>
    <property type="match status" value="1"/>
</dbReference>
<evidence type="ECO:0000256" key="1">
    <source>
        <dbReference type="SAM" id="MobiDB-lite"/>
    </source>
</evidence>
<evidence type="ECO:0000313" key="3">
    <source>
        <dbReference type="EMBL" id="EGX97215.1"/>
    </source>
</evidence>
<keyword evidence="4" id="KW-1185">Reference proteome</keyword>
<dbReference type="SUPFAM" id="SSF53300">
    <property type="entry name" value="vWA-like"/>
    <property type="match status" value="1"/>
</dbReference>
<proteinExistence type="predicted"/>
<dbReference type="GeneID" id="18163904"/>
<dbReference type="KEGG" id="cmt:CCM_01875"/>
<dbReference type="eggNOG" id="ENOG502S247">
    <property type="taxonomic scope" value="Eukaryota"/>
</dbReference>
<name>G3J804_CORMM</name>
<dbReference type="InterPro" id="IPR036465">
    <property type="entry name" value="vWFA_dom_sf"/>
</dbReference>
<dbReference type="PROSITE" id="PS50234">
    <property type="entry name" value="VWFA"/>
    <property type="match status" value="1"/>
</dbReference>
<reference evidence="3 4" key="1">
    <citation type="journal article" date="2011" name="Genome Biol.">
        <title>Genome sequence of the insect pathogenic fungus Cordyceps militaris, a valued traditional Chinese medicine.</title>
        <authorList>
            <person name="Zheng P."/>
            <person name="Xia Y."/>
            <person name="Xiao G."/>
            <person name="Xiong C."/>
            <person name="Hu X."/>
            <person name="Zhang S."/>
            <person name="Zheng H."/>
            <person name="Huang Y."/>
            <person name="Zhou Y."/>
            <person name="Wang S."/>
            <person name="Zhao G.P."/>
            <person name="Liu X."/>
            <person name="St Leger R.J."/>
            <person name="Wang C."/>
        </authorList>
    </citation>
    <scope>NUCLEOTIDE SEQUENCE [LARGE SCALE GENOMIC DNA]</scope>
    <source>
        <strain evidence="3 4">CM01</strain>
    </source>
</reference>
<evidence type="ECO:0000259" key="2">
    <source>
        <dbReference type="PROSITE" id="PS50234"/>
    </source>
</evidence>
<dbReference type="InterPro" id="IPR002035">
    <property type="entry name" value="VWF_A"/>
</dbReference>
<dbReference type="PANTHER" id="PTHR34706">
    <property type="entry name" value="SLR1338 PROTEIN"/>
    <property type="match status" value="1"/>
</dbReference>
<dbReference type="HOGENOM" id="CLU_040578_0_1_1"/>
<dbReference type="Proteomes" id="UP000001610">
    <property type="component" value="Unassembled WGS sequence"/>
</dbReference>
<dbReference type="VEuPathDB" id="FungiDB:CCM_01875"/>
<feature type="compositionally biased region" description="Polar residues" evidence="1">
    <location>
        <begin position="14"/>
        <end position="36"/>
    </location>
</feature>
<dbReference type="OrthoDB" id="2142040at2759"/>
<dbReference type="Gene3D" id="3.40.50.410">
    <property type="entry name" value="von Willebrand factor, type A domain"/>
    <property type="match status" value="1"/>
</dbReference>
<dbReference type="AlphaFoldDB" id="G3J804"/>
<dbReference type="RefSeq" id="XP_006667092.1">
    <property type="nucleotide sequence ID" value="XM_006667029.1"/>
</dbReference>
<organism evidence="3 4">
    <name type="scientific">Cordyceps militaris (strain CM01)</name>
    <name type="common">Caterpillar fungus</name>
    <dbReference type="NCBI Taxonomy" id="983644"/>
    <lineage>
        <taxon>Eukaryota</taxon>
        <taxon>Fungi</taxon>
        <taxon>Dikarya</taxon>
        <taxon>Ascomycota</taxon>
        <taxon>Pezizomycotina</taxon>
        <taxon>Sordariomycetes</taxon>
        <taxon>Hypocreomycetidae</taxon>
        <taxon>Hypocreales</taxon>
        <taxon>Cordycipitaceae</taxon>
        <taxon>Cordyceps</taxon>
    </lineage>
</organism>
<evidence type="ECO:0000313" key="4">
    <source>
        <dbReference type="Proteomes" id="UP000001610"/>
    </source>
</evidence>
<accession>G3J804</accession>
<feature type="domain" description="VWFA" evidence="2">
    <location>
        <begin position="86"/>
        <end position="296"/>
    </location>
</feature>
<dbReference type="OMA" id="VHKKYDR"/>
<protein>
    <submittedName>
        <fullName evidence="3">von Willebrand factor, type A</fullName>
    </submittedName>
</protein>
<dbReference type="EMBL" id="JH126399">
    <property type="protein sequence ID" value="EGX97215.1"/>
    <property type="molecule type" value="Genomic_DNA"/>
</dbReference>